<name>A0A194AI96_9BACT</name>
<dbReference type="PIRSF" id="PIRSF004862">
    <property type="entry name" value="FliF"/>
    <property type="match status" value="1"/>
</dbReference>
<dbReference type="InterPro" id="IPR000067">
    <property type="entry name" value="FlgMring_FliF"/>
</dbReference>
<keyword evidence="6 11" id="KW-1133">Transmembrane helix</keyword>
<comment type="similarity">
    <text evidence="3 9">Belongs to the FliF family.</text>
</comment>
<dbReference type="PANTHER" id="PTHR30046">
    <property type="entry name" value="FLAGELLAR M-RING PROTEIN"/>
    <property type="match status" value="1"/>
</dbReference>
<evidence type="ECO:0000256" key="5">
    <source>
        <dbReference type="ARBA" id="ARBA00022692"/>
    </source>
</evidence>
<dbReference type="PRINTS" id="PR01009">
    <property type="entry name" value="FLGMRINGFLIF"/>
</dbReference>
<evidence type="ECO:0000256" key="9">
    <source>
        <dbReference type="PIRNR" id="PIRNR004862"/>
    </source>
</evidence>
<keyword evidence="4" id="KW-1003">Cell membrane</keyword>
<dbReference type="NCBIfam" id="TIGR00206">
    <property type="entry name" value="fliF"/>
    <property type="match status" value="1"/>
</dbReference>
<dbReference type="RefSeq" id="WP_069858571.1">
    <property type="nucleotide sequence ID" value="NZ_BDFE01000015.1"/>
</dbReference>
<dbReference type="GO" id="GO:0003774">
    <property type="term" value="F:cytoskeletal motor activity"/>
    <property type="evidence" value="ECO:0007669"/>
    <property type="project" value="InterPro"/>
</dbReference>
<evidence type="ECO:0000256" key="6">
    <source>
        <dbReference type="ARBA" id="ARBA00022989"/>
    </source>
</evidence>
<accession>A0A194AI96</accession>
<keyword evidence="15" id="KW-1185">Reference proteome</keyword>
<evidence type="ECO:0000259" key="13">
    <source>
        <dbReference type="Pfam" id="PF08345"/>
    </source>
</evidence>
<sequence>MHPLAQKTVSKITSFWSTSSMAQRILVTGLCVSVIVVFLLMLFWLNQTSYKVLYTNLYQEDASRVVAFLEKEHVKYKLENNGSTILVPENRVYNLRLALAGAGTLHGQGVGFELFDTTQIGQTDFIQHINYQRALQGELARTIAEYPDIISARVHLVIPDKSLFIEDQAPTSASVVLKMKPSTTLSRQEIQSIVNLVTTGVEGMTDEHITISTTKGQVLYQPKAEEGIGLTSTQFEYQQNLQRNLEQRIEQMLAPIVGQDRVIARVAADLDFSQTNTREEIYDPDSSVIRSEQRSEEESSGNSMIEQGVPEAEYQAAPNKATGTSQSTSRTTSTINYEINKVDKHTVSPLGKIDRLSVAVIVDGTYERNEQGEYVYQPLSAAQMDRIRSLVEKAVGFDATRADSIEVSNISFGKPEIEPVPTISDTVSTYFKLIGKPLLNALLVLLFLLLIVRPVILTIIKPKVSGEDMAVTEELPQGEGRMALAEGLDDEVMQDIEDQTKISDARAYAAQLVDQNMEQAVQVIKKWVTKGG</sequence>
<evidence type="ECO:0000256" key="4">
    <source>
        <dbReference type="ARBA" id="ARBA00022475"/>
    </source>
</evidence>
<evidence type="ECO:0000256" key="1">
    <source>
        <dbReference type="ARBA" id="ARBA00004117"/>
    </source>
</evidence>
<dbReference type="EMBL" id="BDFE01000015">
    <property type="protein sequence ID" value="GAU08796.1"/>
    <property type="molecule type" value="Genomic_DNA"/>
</dbReference>
<evidence type="ECO:0000256" key="2">
    <source>
        <dbReference type="ARBA" id="ARBA00004651"/>
    </source>
</evidence>
<evidence type="ECO:0000313" key="15">
    <source>
        <dbReference type="Proteomes" id="UP000095200"/>
    </source>
</evidence>
<gene>
    <name evidence="14" type="ORF">DPF_1513</name>
</gene>
<feature type="domain" description="Flagellar M-ring C-terminal" evidence="13">
    <location>
        <begin position="253"/>
        <end position="412"/>
    </location>
</feature>
<dbReference type="PANTHER" id="PTHR30046:SF0">
    <property type="entry name" value="FLAGELLAR M-RING PROTEIN"/>
    <property type="match status" value="1"/>
</dbReference>
<dbReference type="Pfam" id="PF01514">
    <property type="entry name" value="YscJ_FliF"/>
    <property type="match status" value="1"/>
</dbReference>
<organism evidence="14 15">
    <name type="scientific">Desulfoplanes formicivorans</name>
    <dbReference type="NCBI Taxonomy" id="1592317"/>
    <lineage>
        <taxon>Bacteria</taxon>
        <taxon>Pseudomonadati</taxon>
        <taxon>Thermodesulfobacteriota</taxon>
        <taxon>Desulfovibrionia</taxon>
        <taxon>Desulfovibrionales</taxon>
        <taxon>Desulfoplanaceae</taxon>
        <taxon>Desulfoplanes</taxon>
    </lineage>
</organism>
<comment type="caution">
    <text evidence="14">The sequence shown here is derived from an EMBL/GenBank/DDBJ whole genome shotgun (WGS) entry which is preliminary data.</text>
</comment>
<evidence type="ECO:0000256" key="8">
    <source>
        <dbReference type="ARBA" id="ARBA00023143"/>
    </source>
</evidence>
<comment type="subcellular location">
    <subcellularLocation>
        <location evidence="1 9">Bacterial flagellum basal body</location>
    </subcellularLocation>
    <subcellularLocation>
        <location evidence="2">Cell membrane</location>
        <topology evidence="2">Multi-pass membrane protein</topology>
    </subcellularLocation>
</comment>
<evidence type="ECO:0000256" key="11">
    <source>
        <dbReference type="SAM" id="Phobius"/>
    </source>
</evidence>
<evidence type="ECO:0000256" key="7">
    <source>
        <dbReference type="ARBA" id="ARBA00023136"/>
    </source>
</evidence>
<dbReference type="InterPro" id="IPR045851">
    <property type="entry name" value="AMP-bd_C_sf"/>
</dbReference>
<dbReference type="InterPro" id="IPR013556">
    <property type="entry name" value="Flag_M-ring_C"/>
</dbReference>
<keyword evidence="14" id="KW-0969">Cilium</keyword>
<dbReference type="Gene3D" id="3.30.300.30">
    <property type="match status" value="1"/>
</dbReference>
<feature type="transmembrane region" description="Helical" evidence="11">
    <location>
        <begin position="438"/>
        <end position="460"/>
    </location>
</feature>
<dbReference type="Proteomes" id="UP000095200">
    <property type="component" value="Unassembled WGS sequence"/>
</dbReference>
<reference evidence="15" key="1">
    <citation type="submission" date="2016-06" db="EMBL/GenBank/DDBJ databases">
        <title>Draft genome sequence of Desulfoplanes formicivorans strain Pf12B.</title>
        <authorList>
            <person name="Watanabe M."/>
            <person name="Kojima H."/>
            <person name="Fukui M."/>
        </authorList>
    </citation>
    <scope>NUCLEOTIDE SEQUENCE [LARGE SCALE GENOMIC DNA]</scope>
    <source>
        <strain evidence="15">Pf12B</strain>
    </source>
</reference>
<keyword evidence="7 11" id="KW-0472">Membrane</keyword>
<dbReference type="STRING" id="1592317.DPF_1513"/>
<evidence type="ECO:0000313" key="14">
    <source>
        <dbReference type="EMBL" id="GAU08796.1"/>
    </source>
</evidence>
<dbReference type="AlphaFoldDB" id="A0A194AI96"/>
<keyword evidence="8 9" id="KW-0975">Bacterial flagellum</keyword>
<keyword evidence="5 11" id="KW-0812">Transmembrane</keyword>
<evidence type="ECO:0000256" key="10">
    <source>
        <dbReference type="SAM" id="MobiDB-lite"/>
    </source>
</evidence>
<dbReference type="GO" id="GO:0071973">
    <property type="term" value="P:bacterial-type flagellum-dependent cell motility"/>
    <property type="evidence" value="ECO:0007669"/>
    <property type="project" value="InterPro"/>
</dbReference>
<feature type="domain" description="Flagellar M-ring N-terminal" evidence="12">
    <location>
        <begin position="46"/>
        <end position="220"/>
    </location>
</feature>
<feature type="transmembrane region" description="Helical" evidence="11">
    <location>
        <begin position="25"/>
        <end position="45"/>
    </location>
</feature>
<keyword evidence="14" id="KW-0966">Cell projection</keyword>
<dbReference type="OrthoDB" id="9807026at2"/>
<protein>
    <recommendedName>
        <fullName evidence="9">Flagellar M-ring protein</fullName>
    </recommendedName>
</protein>
<evidence type="ECO:0000256" key="3">
    <source>
        <dbReference type="ARBA" id="ARBA00007971"/>
    </source>
</evidence>
<dbReference type="GO" id="GO:0009431">
    <property type="term" value="C:bacterial-type flagellum basal body, MS ring"/>
    <property type="evidence" value="ECO:0007669"/>
    <property type="project" value="InterPro"/>
</dbReference>
<dbReference type="InterPro" id="IPR006182">
    <property type="entry name" value="FliF_N_dom"/>
</dbReference>
<feature type="region of interest" description="Disordered" evidence="10">
    <location>
        <begin position="277"/>
        <end position="306"/>
    </location>
</feature>
<proteinExistence type="inferred from homology"/>
<dbReference type="InterPro" id="IPR043427">
    <property type="entry name" value="YscJ/FliF"/>
</dbReference>
<keyword evidence="14" id="KW-0282">Flagellum</keyword>
<dbReference type="Pfam" id="PF08345">
    <property type="entry name" value="YscJ_FliF_C"/>
    <property type="match status" value="1"/>
</dbReference>
<evidence type="ECO:0000259" key="12">
    <source>
        <dbReference type="Pfam" id="PF01514"/>
    </source>
</evidence>
<comment type="function">
    <text evidence="9">The M ring may be actively involved in energy transduction.</text>
</comment>
<dbReference type="GO" id="GO:0005886">
    <property type="term" value="C:plasma membrane"/>
    <property type="evidence" value="ECO:0007669"/>
    <property type="project" value="UniProtKB-SubCell"/>
</dbReference>